<evidence type="ECO:0000256" key="1">
    <source>
        <dbReference type="SAM" id="Phobius"/>
    </source>
</evidence>
<feature type="transmembrane region" description="Helical" evidence="1">
    <location>
        <begin position="53"/>
        <end position="74"/>
    </location>
</feature>
<comment type="caution">
    <text evidence="2">The sequence shown here is derived from an EMBL/GenBank/DDBJ whole genome shotgun (WGS) entry which is preliminary data.</text>
</comment>
<dbReference type="AlphaFoldDB" id="A0A9X2YVU9"/>
<protein>
    <submittedName>
        <fullName evidence="2">DUF962 domain-containing protein</fullName>
    </submittedName>
</protein>
<dbReference type="EMBL" id="JAOZEW010000013">
    <property type="protein sequence ID" value="MCV9928654.1"/>
    <property type="molecule type" value="Genomic_DNA"/>
</dbReference>
<feature type="transmembrane region" description="Helical" evidence="1">
    <location>
        <begin position="22"/>
        <end position="47"/>
    </location>
</feature>
<keyword evidence="1" id="KW-0472">Membrane</keyword>
<evidence type="ECO:0000313" key="3">
    <source>
        <dbReference type="Proteomes" id="UP001151079"/>
    </source>
</evidence>
<organism evidence="2 3">
    <name type="scientific">Flavobacterium shii</name>
    <dbReference type="NCBI Taxonomy" id="2987687"/>
    <lineage>
        <taxon>Bacteria</taxon>
        <taxon>Pseudomonadati</taxon>
        <taxon>Bacteroidota</taxon>
        <taxon>Flavobacteriia</taxon>
        <taxon>Flavobacteriales</taxon>
        <taxon>Flavobacteriaceae</taxon>
        <taxon>Flavobacterium</taxon>
    </lineage>
</organism>
<dbReference type="PANTHER" id="PTHR28026">
    <property type="entry name" value="DUF962 DOMAIN PROTEIN (AFU_ORTHOLOGUE AFUA_8G05310)"/>
    <property type="match status" value="1"/>
</dbReference>
<dbReference type="InterPro" id="IPR009305">
    <property type="entry name" value="Mpo1-like"/>
</dbReference>
<dbReference type="GO" id="GO:0046521">
    <property type="term" value="P:sphingoid catabolic process"/>
    <property type="evidence" value="ECO:0007669"/>
    <property type="project" value="TreeGrafter"/>
</dbReference>
<proteinExistence type="predicted"/>
<gene>
    <name evidence="2" type="ORF">OIU83_13375</name>
</gene>
<dbReference type="RefSeq" id="WP_264206766.1">
    <property type="nucleotide sequence ID" value="NZ_JAOZEW010000013.1"/>
</dbReference>
<dbReference type="Pfam" id="PF06127">
    <property type="entry name" value="Mpo1-like"/>
    <property type="match status" value="1"/>
</dbReference>
<keyword evidence="1" id="KW-0812">Transmembrane</keyword>
<reference evidence="2" key="1">
    <citation type="submission" date="2022-10" db="EMBL/GenBank/DDBJ databases">
        <title>Two novel species of Flavobacterium.</title>
        <authorList>
            <person name="Liu Q."/>
            <person name="Xin Y.-H."/>
        </authorList>
    </citation>
    <scope>NUCLEOTIDE SEQUENCE</scope>
    <source>
        <strain evidence="2">LS1R49</strain>
    </source>
</reference>
<sequence length="158" mass="18083">MRTLEQWFEEYAVSHQNPKNKAIHYICVPAIYFSIVGLLMSIPSGFIANTLKLNAPIIENWAVVVLLFVLLFYIRLSVAMAFKIAILSAICLVVNYYMGKVFPLWIFSIGVFVLAWIGQFYGHNIEGKKPSFLKDLQFLMIGPAWVVENLFSKKETKN</sequence>
<dbReference type="GO" id="GO:0016020">
    <property type="term" value="C:membrane"/>
    <property type="evidence" value="ECO:0007669"/>
    <property type="project" value="GOC"/>
</dbReference>
<dbReference type="PANTHER" id="PTHR28026:SF9">
    <property type="entry name" value="2-HYDROXY-PALMITIC ACID DIOXYGENASE MPO1"/>
    <property type="match status" value="1"/>
</dbReference>
<feature type="transmembrane region" description="Helical" evidence="1">
    <location>
        <begin position="104"/>
        <end position="122"/>
    </location>
</feature>
<accession>A0A9X2YVU9</accession>
<name>A0A9X2YVU9_9FLAO</name>
<keyword evidence="3" id="KW-1185">Reference proteome</keyword>
<evidence type="ECO:0000313" key="2">
    <source>
        <dbReference type="EMBL" id="MCV9928654.1"/>
    </source>
</evidence>
<keyword evidence="1" id="KW-1133">Transmembrane helix</keyword>
<dbReference type="Proteomes" id="UP001151079">
    <property type="component" value="Unassembled WGS sequence"/>
</dbReference>